<keyword evidence="1" id="KW-0812">Transmembrane</keyword>
<evidence type="ECO:0000313" key="3">
    <source>
        <dbReference type="Proteomes" id="UP000199514"/>
    </source>
</evidence>
<reference evidence="2 3" key="1">
    <citation type="submission" date="2016-10" db="EMBL/GenBank/DDBJ databases">
        <authorList>
            <person name="de Groot N.N."/>
        </authorList>
    </citation>
    <scope>NUCLEOTIDE SEQUENCE [LARGE SCALE GENOMIC DNA]</scope>
    <source>
        <strain evidence="2 3">DSM 6793</strain>
    </source>
</reference>
<sequence length="63" mass="7315">MFKHYFERIAEQIAIYPIISLVIFVVFFVGLTWWVITADKNYIAHQSQLPLDLNDESNGATNL</sequence>
<evidence type="ECO:0008006" key="4">
    <source>
        <dbReference type="Google" id="ProtNLM"/>
    </source>
</evidence>
<dbReference type="STRING" id="927664.SAMN05421780_1177"/>
<evidence type="ECO:0000313" key="2">
    <source>
        <dbReference type="EMBL" id="SFC98986.1"/>
    </source>
</evidence>
<gene>
    <name evidence="2" type="ORF">SAMN05421780_1177</name>
</gene>
<dbReference type="Proteomes" id="UP000199514">
    <property type="component" value="Unassembled WGS sequence"/>
</dbReference>
<keyword evidence="1" id="KW-0472">Membrane</keyword>
<protein>
    <recommendedName>
        <fullName evidence="4">Cbb3-type cytochrome oxidase component FixQ</fullName>
    </recommendedName>
</protein>
<dbReference type="RefSeq" id="WP_091516725.1">
    <property type="nucleotide sequence ID" value="NZ_FOLE01000017.1"/>
</dbReference>
<proteinExistence type="predicted"/>
<keyword evidence="3" id="KW-1185">Reference proteome</keyword>
<name>A0A1I1NNH7_9BACT</name>
<dbReference type="EMBL" id="FOLE01000017">
    <property type="protein sequence ID" value="SFC98986.1"/>
    <property type="molecule type" value="Genomic_DNA"/>
</dbReference>
<dbReference type="AlphaFoldDB" id="A0A1I1NNH7"/>
<accession>A0A1I1NNH7</accession>
<feature type="transmembrane region" description="Helical" evidence="1">
    <location>
        <begin position="13"/>
        <end position="36"/>
    </location>
</feature>
<keyword evidence="1" id="KW-1133">Transmembrane helix</keyword>
<organism evidence="2 3">
    <name type="scientific">Flexibacter flexilis DSM 6793</name>
    <dbReference type="NCBI Taxonomy" id="927664"/>
    <lineage>
        <taxon>Bacteria</taxon>
        <taxon>Pseudomonadati</taxon>
        <taxon>Bacteroidota</taxon>
        <taxon>Cytophagia</taxon>
        <taxon>Cytophagales</taxon>
        <taxon>Flexibacteraceae</taxon>
        <taxon>Flexibacter</taxon>
    </lineage>
</organism>
<evidence type="ECO:0000256" key="1">
    <source>
        <dbReference type="SAM" id="Phobius"/>
    </source>
</evidence>
<dbReference type="OrthoDB" id="982086at2"/>